<gene>
    <name evidence="1" type="ORF">GCM10009691_19030</name>
</gene>
<dbReference type="Proteomes" id="UP001501791">
    <property type="component" value="Unassembled WGS sequence"/>
</dbReference>
<keyword evidence="2" id="KW-1185">Reference proteome</keyword>
<reference evidence="2" key="1">
    <citation type="journal article" date="2019" name="Int. J. Syst. Evol. Microbiol.">
        <title>The Global Catalogue of Microorganisms (GCM) 10K type strain sequencing project: providing services to taxonomists for standard genome sequencing and annotation.</title>
        <authorList>
            <consortium name="The Broad Institute Genomics Platform"/>
            <consortium name="The Broad Institute Genome Sequencing Center for Infectious Disease"/>
            <person name="Wu L."/>
            <person name="Ma J."/>
        </authorList>
    </citation>
    <scope>NUCLEOTIDE SEQUENCE [LARGE SCALE GENOMIC DNA]</scope>
    <source>
        <strain evidence="2">JCM 13319</strain>
    </source>
</reference>
<evidence type="ECO:0000313" key="2">
    <source>
        <dbReference type="Proteomes" id="UP001501791"/>
    </source>
</evidence>
<name>A0ABP4MHZ0_9MICO</name>
<comment type="caution">
    <text evidence="1">The sequence shown here is derived from an EMBL/GenBank/DDBJ whole genome shotgun (WGS) entry which is preliminary data.</text>
</comment>
<accession>A0ABP4MHZ0</accession>
<sequence>MEQSKAPDSFEIDLRRIVTTTISARASPTNESRTISRTEGFTVASVIDGSEKFGLISGDDDAIILD</sequence>
<organism evidence="1 2">
    <name type="scientific">Brevibacterium picturae</name>
    <dbReference type="NCBI Taxonomy" id="260553"/>
    <lineage>
        <taxon>Bacteria</taxon>
        <taxon>Bacillati</taxon>
        <taxon>Actinomycetota</taxon>
        <taxon>Actinomycetes</taxon>
        <taxon>Micrococcales</taxon>
        <taxon>Brevibacteriaceae</taxon>
        <taxon>Brevibacterium</taxon>
    </lineage>
</organism>
<protein>
    <submittedName>
        <fullName evidence="1">Uncharacterized protein</fullName>
    </submittedName>
</protein>
<evidence type="ECO:0000313" key="1">
    <source>
        <dbReference type="EMBL" id="GAA1544714.1"/>
    </source>
</evidence>
<proteinExistence type="predicted"/>
<dbReference type="EMBL" id="BAAALY010000006">
    <property type="protein sequence ID" value="GAA1544714.1"/>
    <property type="molecule type" value="Genomic_DNA"/>
</dbReference>